<comment type="caution">
    <text evidence="3">The sequence shown here is derived from an EMBL/GenBank/DDBJ whole genome shotgun (WGS) entry which is preliminary data.</text>
</comment>
<evidence type="ECO:0008006" key="5">
    <source>
        <dbReference type="Google" id="ProtNLM"/>
    </source>
</evidence>
<feature type="compositionally biased region" description="Polar residues" evidence="1">
    <location>
        <begin position="93"/>
        <end position="104"/>
    </location>
</feature>
<feature type="region of interest" description="Disordered" evidence="1">
    <location>
        <begin position="73"/>
        <end position="110"/>
    </location>
</feature>
<dbReference type="EMBL" id="JAINUG010000118">
    <property type="protein sequence ID" value="KAJ8395251.1"/>
    <property type="molecule type" value="Genomic_DNA"/>
</dbReference>
<keyword evidence="2" id="KW-0732">Signal</keyword>
<protein>
    <recommendedName>
        <fullName evidence="5">Secreted protein</fullName>
    </recommendedName>
</protein>
<evidence type="ECO:0000256" key="1">
    <source>
        <dbReference type="SAM" id="MobiDB-lite"/>
    </source>
</evidence>
<organism evidence="3 4">
    <name type="scientific">Aldrovandia affinis</name>
    <dbReference type="NCBI Taxonomy" id="143900"/>
    <lineage>
        <taxon>Eukaryota</taxon>
        <taxon>Metazoa</taxon>
        <taxon>Chordata</taxon>
        <taxon>Craniata</taxon>
        <taxon>Vertebrata</taxon>
        <taxon>Euteleostomi</taxon>
        <taxon>Actinopterygii</taxon>
        <taxon>Neopterygii</taxon>
        <taxon>Teleostei</taxon>
        <taxon>Notacanthiformes</taxon>
        <taxon>Halosauridae</taxon>
        <taxon>Aldrovandia</taxon>
    </lineage>
</organism>
<dbReference type="Proteomes" id="UP001221898">
    <property type="component" value="Unassembled WGS sequence"/>
</dbReference>
<evidence type="ECO:0000313" key="3">
    <source>
        <dbReference type="EMBL" id="KAJ8395251.1"/>
    </source>
</evidence>
<evidence type="ECO:0000313" key="4">
    <source>
        <dbReference type="Proteomes" id="UP001221898"/>
    </source>
</evidence>
<accession>A0AAD7S3E7</accession>
<sequence length="110" mass="12349">MFALHLQSLVGLLQSLEGTGGSELASASHVQRILGKHQPQHHAGFMRHAYTSRPGTRVDLLCWLQFEGRCPTSATTDGTQHQEEYHRPERRNPQLNSKAGNRTTVLHRVD</sequence>
<feature type="chain" id="PRO_5041985938" description="Secreted protein" evidence="2">
    <location>
        <begin position="22"/>
        <end position="110"/>
    </location>
</feature>
<proteinExistence type="predicted"/>
<feature type="compositionally biased region" description="Basic and acidic residues" evidence="1">
    <location>
        <begin position="80"/>
        <end position="92"/>
    </location>
</feature>
<reference evidence="3" key="1">
    <citation type="journal article" date="2023" name="Science">
        <title>Genome structures resolve the early diversification of teleost fishes.</title>
        <authorList>
            <person name="Parey E."/>
            <person name="Louis A."/>
            <person name="Montfort J."/>
            <person name="Bouchez O."/>
            <person name="Roques C."/>
            <person name="Iampietro C."/>
            <person name="Lluch J."/>
            <person name="Castinel A."/>
            <person name="Donnadieu C."/>
            <person name="Desvignes T."/>
            <person name="Floi Bucao C."/>
            <person name="Jouanno E."/>
            <person name="Wen M."/>
            <person name="Mejri S."/>
            <person name="Dirks R."/>
            <person name="Jansen H."/>
            <person name="Henkel C."/>
            <person name="Chen W.J."/>
            <person name="Zahm M."/>
            <person name="Cabau C."/>
            <person name="Klopp C."/>
            <person name="Thompson A.W."/>
            <person name="Robinson-Rechavi M."/>
            <person name="Braasch I."/>
            <person name="Lecointre G."/>
            <person name="Bobe J."/>
            <person name="Postlethwait J.H."/>
            <person name="Berthelot C."/>
            <person name="Roest Crollius H."/>
            <person name="Guiguen Y."/>
        </authorList>
    </citation>
    <scope>NUCLEOTIDE SEQUENCE</scope>
    <source>
        <strain evidence="3">NC1722</strain>
    </source>
</reference>
<evidence type="ECO:0000256" key="2">
    <source>
        <dbReference type="SAM" id="SignalP"/>
    </source>
</evidence>
<dbReference type="AlphaFoldDB" id="A0AAD7S3E7"/>
<keyword evidence="4" id="KW-1185">Reference proteome</keyword>
<name>A0AAD7S3E7_9TELE</name>
<feature type="signal peptide" evidence="2">
    <location>
        <begin position="1"/>
        <end position="21"/>
    </location>
</feature>
<gene>
    <name evidence="3" type="ORF">AAFF_G00034530</name>
</gene>